<organism evidence="2 3">
    <name type="scientific">Labrys okinawensis</name>
    <dbReference type="NCBI Taxonomy" id="346911"/>
    <lineage>
        <taxon>Bacteria</taxon>
        <taxon>Pseudomonadati</taxon>
        <taxon>Pseudomonadota</taxon>
        <taxon>Alphaproteobacteria</taxon>
        <taxon>Hyphomicrobiales</taxon>
        <taxon>Xanthobacteraceae</taxon>
        <taxon>Labrys</taxon>
    </lineage>
</organism>
<feature type="domain" description="Uncharacterized protein YfbK C-terminal" evidence="1">
    <location>
        <begin position="2"/>
        <end position="49"/>
    </location>
</feature>
<protein>
    <recommendedName>
        <fullName evidence="1">Uncharacterized protein YfbK C-terminal domain-containing protein</fullName>
    </recommendedName>
</protein>
<dbReference type="Proteomes" id="UP000237682">
    <property type="component" value="Unassembled WGS sequence"/>
</dbReference>
<evidence type="ECO:0000313" key="3">
    <source>
        <dbReference type="Proteomes" id="UP000237682"/>
    </source>
</evidence>
<accession>A0A2S9QDS3</accession>
<evidence type="ECO:0000313" key="2">
    <source>
        <dbReference type="EMBL" id="PRH87450.1"/>
    </source>
</evidence>
<proteinExistence type="predicted"/>
<dbReference type="AlphaFoldDB" id="A0A2S9QDS3"/>
<dbReference type="InterPro" id="IPR021908">
    <property type="entry name" value="YfbK_C"/>
</dbReference>
<name>A0A2S9QDS3_9HYPH</name>
<dbReference type="OrthoDB" id="9805121at2"/>
<dbReference type="EMBL" id="PUEJ01000004">
    <property type="protein sequence ID" value="PRH87450.1"/>
    <property type="molecule type" value="Genomic_DNA"/>
</dbReference>
<reference evidence="2 3" key="1">
    <citation type="submission" date="2018-02" db="EMBL/GenBank/DDBJ databases">
        <title>Whole genome sequencing of endophytic bacterium.</title>
        <authorList>
            <person name="Eedara R."/>
            <person name="Podile A.R."/>
        </authorList>
    </citation>
    <scope>NUCLEOTIDE SEQUENCE [LARGE SCALE GENOMIC DNA]</scope>
    <source>
        <strain evidence="2 3">RP1T</strain>
    </source>
</reference>
<gene>
    <name evidence="2" type="ORF">C5L14_12615</name>
</gene>
<keyword evidence="3" id="KW-1185">Reference proteome</keyword>
<dbReference type="Pfam" id="PF12034">
    <property type="entry name" value="YfbK_C"/>
    <property type="match status" value="1"/>
</dbReference>
<evidence type="ECO:0000259" key="1">
    <source>
        <dbReference type="Pfam" id="PF12034"/>
    </source>
</evidence>
<comment type="caution">
    <text evidence="2">The sequence shown here is derived from an EMBL/GenBank/DDBJ whole genome shotgun (WGS) entry which is preliminary data.</text>
</comment>
<sequence length="58" mass="6291">MAGFGEWLRGGKYAGTFKLDDIIALVSGARGDDPYGYRAEFANRVRAAKTAKGLPQQQ</sequence>